<dbReference type="InterPro" id="IPR037459">
    <property type="entry name" value="RhgT-like"/>
</dbReference>
<dbReference type="EMBL" id="VDCQ01000050">
    <property type="protein sequence ID" value="TNJ63013.1"/>
    <property type="molecule type" value="Genomic_DNA"/>
</dbReference>
<dbReference type="GO" id="GO:0016788">
    <property type="term" value="F:hydrolase activity, acting on ester bonds"/>
    <property type="evidence" value="ECO:0007669"/>
    <property type="project" value="InterPro"/>
</dbReference>
<evidence type="ECO:0000313" key="4">
    <source>
        <dbReference type="Proteomes" id="UP000307943"/>
    </source>
</evidence>
<sequence length="227" mass="25370">MPHITVFLAGDSTVATYPANRAPLAGWGQFIGASFTDRATIRNAAESGRSSKSFMDEGKMQPVWDEIKKGDYLLIQFGHNDEKTDKERHTDPYTTYKSYLKQYIEGARERGAIPVLVTPMNRRNFNANGTLAMTHGAYPAAMIQLGKEMNVPVIDLHQSSKKLFEQLGDEPTKKLFLWLAPGENANYPEGSKDNTHFNEYGATEMAKLVVHGIRETNLPLAAYLQTK</sequence>
<dbReference type="InterPro" id="IPR036514">
    <property type="entry name" value="SGNH_hydro_sf"/>
</dbReference>
<dbReference type="AlphaFoldDB" id="A0A5C4T1Y3"/>
<organism evidence="3 4">
    <name type="scientific">Paenibacillus hemerocallicola</name>
    <dbReference type="NCBI Taxonomy" id="1172614"/>
    <lineage>
        <taxon>Bacteria</taxon>
        <taxon>Bacillati</taxon>
        <taxon>Bacillota</taxon>
        <taxon>Bacilli</taxon>
        <taxon>Bacillales</taxon>
        <taxon>Paenibacillaceae</taxon>
        <taxon>Paenibacillus</taxon>
    </lineage>
</organism>
<accession>A0A5C4T1Y3</accession>
<dbReference type="PANTHER" id="PTHR43695:SF1">
    <property type="entry name" value="RHAMNOGALACTURONAN ACETYLESTERASE"/>
    <property type="match status" value="1"/>
</dbReference>
<gene>
    <name evidence="3" type="ORF">FE784_27960</name>
</gene>
<protein>
    <submittedName>
        <fullName evidence="3">Rhamnogalacturonan acetylesterase</fullName>
    </submittedName>
</protein>
<proteinExistence type="inferred from homology"/>
<evidence type="ECO:0000313" key="3">
    <source>
        <dbReference type="EMBL" id="TNJ63013.1"/>
    </source>
</evidence>
<comment type="caution">
    <text evidence="3">The sequence shown here is derived from an EMBL/GenBank/DDBJ whole genome shotgun (WGS) entry which is preliminary data.</text>
</comment>
<dbReference type="Gene3D" id="3.40.50.1110">
    <property type="entry name" value="SGNH hydrolase"/>
    <property type="match status" value="1"/>
</dbReference>
<keyword evidence="4" id="KW-1185">Reference proteome</keyword>
<keyword evidence="2" id="KW-0378">Hydrolase</keyword>
<comment type="similarity">
    <text evidence="1">Belongs to the 'GDSL' lipolytic enzyme family.</text>
</comment>
<dbReference type="InterPro" id="IPR001087">
    <property type="entry name" value="GDSL"/>
</dbReference>
<reference evidence="3 4" key="1">
    <citation type="submission" date="2019-05" db="EMBL/GenBank/DDBJ databases">
        <title>We sequenced the genome of Paenibacillus hemerocallicola KCTC 33185 for further insight into its adaptation and study the phylogeny of Paenibacillus.</title>
        <authorList>
            <person name="Narsing Rao M.P."/>
        </authorList>
    </citation>
    <scope>NUCLEOTIDE SEQUENCE [LARGE SCALE GENOMIC DNA]</scope>
    <source>
        <strain evidence="3 4">KCTC 33185</strain>
    </source>
</reference>
<dbReference type="PANTHER" id="PTHR43695">
    <property type="entry name" value="PUTATIVE (AFU_ORTHOLOGUE AFUA_2G17250)-RELATED"/>
    <property type="match status" value="1"/>
</dbReference>
<dbReference type="Pfam" id="PF00657">
    <property type="entry name" value="Lipase_GDSL"/>
    <property type="match status" value="1"/>
</dbReference>
<evidence type="ECO:0000256" key="2">
    <source>
        <dbReference type="ARBA" id="ARBA00022801"/>
    </source>
</evidence>
<evidence type="ECO:0000256" key="1">
    <source>
        <dbReference type="ARBA" id="ARBA00008668"/>
    </source>
</evidence>
<dbReference type="SUPFAM" id="SSF52266">
    <property type="entry name" value="SGNH hydrolase"/>
    <property type="match status" value="1"/>
</dbReference>
<name>A0A5C4T1Y3_9BACL</name>
<dbReference type="CDD" id="cd01821">
    <property type="entry name" value="Rhamnogalacturan_acetylesterase_like"/>
    <property type="match status" value="1"/>
</dbReference>
<dbReference type="OrthoDB" id="9807041at2"/>
<dbReference type="Proteomes" id="UP000307943">
    <property type="component" value="Unassembled WGS sequence"/>
</dbReference>